<keyword evidence="2" id="KW-0812">Transmembrane</keyword>
<feature type="transmembrane region" description="Helical" evidence="2">
    <location>
        <begin position="93"/>
        <end position="110"/>
    </location>
</feature>
<sequence length="192" mass="21051">MSDQPNQGQSWERTVEVPRQDVPPGSDVPLGPAPFRRGVAQVGPRPAPTETFPAAGDHGPADSGWPGAHHDDQHRPRMPLSYHMAQLRLGSEWSIVGGLFAFVCWGIWAISARGDLTSPVVTFVLTLFVAVGVFALSRLLGRVVLERQLGRVRRTAKGAHLATAVFLFGVGIAYLRQTEWVMGIWNWFGSQF</sequence>
<feature type="transmembrane region" description="Helical" evidence="2">
    <location>
        <begin position="116"/>
        <end position="137"/>
    </location>
</feature>
<evidence type="ECO:0000256" key="1">
    <source>
        <dbReference type="SAM" id="MobiDB-lite"/>
    </source>
</evidence>
<keyword evidence="2" id="KW-1133">Transmembrane helix</keyword>
<gene>
    <name evidence="3" type="ORF">Prubr_08820</name>
</gene>
<dbReference type="KEGG" id="pry:Prubr_08820"/>
<name>A0A810MS37_9ACTN</name>
<accession>A0A810MS37</accession>
<organism evidence="3 4">
    <name type="scientific">Polymorphospora rubra</name>
    <dbReference type="NCBI Taxonomy" id="338584"/>
    <lineage>
        <taxon>Bacteria</taxon>
        <taxon>Bacillati</taxon>
        <taxon>Actinomycetota</taxon>
        <taxon>Actinomycetes</taxon>
        <taxon>Micromonosporales</taxon>
        <taxon>Micromonosporaceae</taxon>
        <taxon>Polymorphospora</taxon>
    </lineage>
</organism>
<protein>
    <submittedName>
        <fullName evidence="3">Uncharacterized protein</fullName>
    </submittedName>
</protein>
<feature type="transmembrane region" description="Helical" evidence="2">
    <location>
        <begin position="158"/>
        <end position="175"/>
    </location>
</feature>
<dbReference type="Proteomes" id="UP000680866">
    <property type="component" value="Chromosome"/>
</dbReference>
<feature type="region of interest" description="Disordered" evidence="1">
    <location>
        <begin position="1"/>
        <end position="73"/>
    </location>
</feature>
<keyword evidence="2" id="KW-0472">Membrane</keyword>
<reference evidence="3" key="1">
    <citation type="submission" date="2020-08" db="EMBL/GenBank/DDBJ databases">
        <title>Whole genome shotgun sequence of Polymorphospora rubra NBRC 101157.</title>
        <authorList>
            <person name="Komaki H."/>
            <person name="Tamura T."/>
        </authorList>
    </citation>
    <scope>NUCLEOTIDE SEQUENCE</scope>
    <source>
        <strain evidence="3">NBRC 101157</strain>
    </source>
</reference>
<feature type="compositionally biased region" description="Polar residues" evidence="1">
    <location>
        <begin position="1"/>
        <end position="12"/>
    </location>
</feature>
<proteinExistence type="predicted"/>
<keyword evidence="4" id="KW-1185">Reference proteome</keyword>
<dbReference type="RefSeq" id="WP_212821876.1">
    <property type="nucleotide sequence ID" value="NZ_AP023359.1"/>
</dbReference>
<dbReference type="AlphaFoldDB" id="A0A810MS37"/>
<evidence type="ECO:0000313" key="3">
    <source>
        <dbReference type="EMBL" id="BCJ63861.1"/>
    </source>
</evidence>
<evidence type="ECO:0000256" key="2">
    <source>
        <dbReference type="SAM" id="Phobius"/>
    </source>
</evidence>
<evidence type="ECO:0000313" key="4">
    <source>
        <dbReference type="Proteomes" id="UP000680866"/>
    </source>
</evidence>
<dbReference type="EMBL" id="AP023359">
    <property type="protein sequence ID" value="BCJ63861.1"/>
    <property type="molecule type" value="Genomic_DNA"/>
</dbReference>